<keyword evidence="2" id="KW-0472">Membrane</keyword>
<dbReference type="EMBL" id="BKZQ01000003">
    <property type="protein sequence ID" value="GER69021.1"/>
    <property type="molecule type" value="Genomic_DNA"/>
</dbReference>
<evidence type="ECO:0000313" key="4">
    <source>
        <dbReference type="Proteomes" id="UP000391919"/>
    </source>
</evidence>
<proteinExistence type="predicted"/>
<name>A0A5J4JB88_9BACI</name>
<keyword evidence="4" id="KW-1185">Reference proteome</keyword>
<dbReference type="AlphaFoldDB" id="A0A5J4JB88"/>
<organism evidence="3 4">
    <name type="scientific">Weizmannia acidilactici</name>
    <dbReference type="NCBI Taxonomy" id="2607726"/>
    <lineage>
        <taxon>Bacteria</taxon>
        <taxon>Bacillati</taxon>
        <taxon>Bacillota</taxon>
        <taxon>Bacilli</taxon>
        <taxon>Bacillales</taxon>
        <taxon>Bacillaceae</taxon>
        <taxon>Heyndrickxia</taxon>
    </lineage>
</organism>
<accession>A0A5J4JB88</accession>
<evidence type="ECO:0000256" key="1">
    <source>
        <dbReference type="SAM" id="MobiDB-lite"/>
    </source>
</evidence>
<evidence type="ECO:0000256" key="2">
    <source>
        <dbReference type="SAM" id="Phobius"/>
    </source>
</evidence>
<keyword evidence="2" id="KW-1133">Transmembrane helix</keyword>
<feature type="region of interest" description="Disordered" evidence="1">
    <location>
        <begin position="73"/>
        <end position="93"/>
    </location>
</feature>
<reference evidence="3 4" key="1">
    <citation type="submission" date="2019-09" db="EMBL/GenBank/DDBJ databases">
        <title>Draft genome sequence of Bacillus sp. JC-7.</title>
        <authorList>
            <person name="Tanaka N."/>
            <person name="Shiwa Y."/>
            <person name="Fujita N."/>
            <person name="Tanasupawat S."/>
        </authorList>
    </citation>
    <scope>NUCLEOTIDE SEQUENCE [LARGE SCALE GENOMIC DNA]</scope>
    <source>
        <strain evidence="3 4">JC-7</strain>
    </source>
</reference>
<feature type="transmembrane region" description="Helical" evidence="2">
    <location>
        <begin position="6"/>
        <end position="25"/>
    </location>
</feature>
<sequence>MVAFLLALSFLLNVLSIFAIILLYLRQNRTVQAEENYNKMVKEIEEIFAAYLLEMKEENDAFIRKVKAARTADTGSPRAEGSVKQNEPPGADGKIAEVKSEAFVRAVAGRAYRKAAEPPLSENMEQEGQDDYLFPESPEEETSLFQKVNELQKIGYNVEEIAQKLNIGRTEIELLLKFHSGLE</sequence>
<dbReference type="Proteomes" id="UP000391919">
    <property type="component" value="Unassembled WGS sequence"/>
</dbReference>
<comment type="caution">
    <text evidence="3">The sequence shown here is derived from an EMBL/GenBank/DDBJ whole genome shotgun (WGS) entry which is preliminary data.</text>
</comment>
<gene>
    <name evidence="3" type="primary">swrB</name>
    <name evidence="3" type="ORF">BpJC7_03240</name>
</gene>
<evidence type="ECO:0000313" key="3">
    <source>
        <dbReference type="EMBL" id="GER69021.1"/>
    </source>
</evidence>
<protein>
    <submittedName>
        <fullName evidence="3">Swarming motility protein SwrB</fullName>
    </submittedName>
</protein>
<dbReference type="RefSeq" id="WP_151679156.1">
    <property type="nucleotide sequence ID" value="NZ_BKZP01000001.1"/>
</dbReference>
<keyword evidence="2" id="KW-0812">Transmembrane</keyword>